<proteinExistence type="predicted"/>
<dbReference type="AlphaFoldDB" id="A0A2P2PXC4"/>
<organism evidence="1">
    <name type="scientific">Rhizophora mucronata</name>
    <name type="common">Asiatic mangrove</name>
    <dbReference type="NCBI Taxonomy" id="61149"/>
    <lineage>
        <taxon>Eukaryota</taxon>
        <taxon>Viridiplantae</taxon>
        <taxon>Streptophyta</taxon>
        <taxon>Embryophyta</taxon>
        <taxon>Tracheophyta</taxon>
        <taxon>Spermatophyta</taxon>
        <taxon>Magnoliopsida</taxon>
        <taxon>eudicotyledons</taxon>
        <taxon>Gunneridae</taxon>
        <taxon>Pentapetalae</taxon>
        <taxon>rosids</taxon>
        <taxon>fabids</taxon>
        <taxon>Malpighiales</taxon>
        <taxon>Rhizophoraceae</taxon>
        <taxon>Rhizophora</taxon>
    </lineage>
</organism>
<sequence>MRSISLNQNVKIEVKRLYFK</sequence>
<name>A0A2P2PXC4_RHIMU</name>
<reference evidence="1" key="1">
    <citation type="submission" date="2018-02" db="EMBL/GenBank/DDBJ databases">
        <title>Rhizophora mucronata_Transcriptome.</title>
        <authorList>
            <person name="Meera S.P."/>
            <person name="Sreeshan A."/>
            <person name="Augustine A."/>
        </authorList>
    </citation>
    <scope>NUCLEOTIDE SEQUENCE</scope>
    <source>
        <tissue evidence="1">Leaf</tissue>
    </source>
</reference>
<accession>A0A2P2PXC4</accession>
<protein>
    <submittedName>
        <fullName evidence="1">Uncharacterized protein</fullName>
    </submittedName>
</protein>
<evidence type="ECO:0000313" key="1">
    <source>
        <dbReference type="EMBL" id="MBX59408.1"/>
    </source>
</evidence>
<dbReference type="EMBL" id="GGEC01078924">
    <property type="protein sequence ID" value="MBX59408.1"/>
    <property type="molecule type" value="Transcribed_RNA"/>
</dbReference>